<comment type="caution">
    <text evidence="1">The sequence shown here is derived from an EMBL/GenBank/DDBJ whole genome shotgun (WGS) entry which is preliminary data.</text>
</comment>
<dbReference type="OrthoDB" id="1001887at2759"/>
<sequence>MKNQILDLVVRINKLIDGPHRENSAEMLKTDRLKLGHLYAKEDSYWAQRSHIKWLKEGDRNTLFFMSVPPNQSAFVRGRMIHANILIAHELMHYPHCLKKWPEQRLHHRARHEQGL</sequence>
<evidence type="ECO:0000313" key="2">
    <source>
        <dbReference type="Proteomes" id="UP000828251"/>
    </source>
</evidence>
<name>A0A9D3ZSE9_9ROSI</name>
<accession>A0A9D3ZSE9</accession>
<keyword evidence="2" id="KW-1185">Reference proteome</keyword>
<evidence type="ECO:0000313" key="1">
    <source>
        <dbReference type="EMBL" id="KAH1063894.1"/>
    </source>
</evidence>
<dbReference type="AlphaFoldDB" id="A0A9D3ZSE9"/>
<protein>
    <submittedName>
        <fullName evidence="1">Uncharacterized protein</fullName>
    </submittedName>
</protein>
<dbReference type="EMBL" id="JAIQCV010000009">
    <property type="protein sequence ID" value="KAH1063894.1"/>
    <property type="molecule type" value="Genomic_DNA"/>
</dbReference>
<reference evidence="1 2" key="1">
    <citation type="journal article" date="2021" name="Plant Biotechnol. J.">
        <title>Multi-omics assisted identification of the key and species-specific regulatory components of drought-tolerant mechanisms in Gossypium stocksii.</title>
        <authorList>
            <person name="Yu D."/>
            <person name="Ke L."/>
            <person name="Zhang D."/>
            <person name="Wu Y."/>
            <person name="Sun Y."/>
            <person name="Mei J."/>
            <person name="Sun J."/>
            <person name="Sun Y."/>
        </authorList>
    </citation>
    <scope>NUCLEOTIDE SEQUENCE [LARGE SCALE GENOMIC DNA]</scope>
    <source>
        <strain evidence="2">cv. E1</strain>
        <tissue evidence="1">Leaf</tissue>
    </source>
</reference>
<dbReference type="Proteomes" id="UP000828251">
    <property type="component" value="Unassembled WGS sequence"/>
</dbReference>
<gene>
    <name evidence="1" type="ORF">J1N35_028881</name>
</gene>
<proteinExistence type="predicted"/>
<organism evidence="1 2">
    <name type="scientific">Gossypium stocksii</name>
    <dbReference type="NCBI Taxonomy" id="47602"/>
    <lineage>
        <taxon>Eukaryota</taxon>
        <taxon>Viridiplantae</taxon>
        <taxon>Streptophyta</taxon>
        <taxon>Embryophyta</taxon>
        <taxon>Tracheophyta</taxon>
        <taxon>Spermatophyta</taxon>
        <taxon>Magnoliopsida</taxon>
        <taxon>eudicotyledons</taxon>
        <taxon>Gunneridae</taxon>
        <taxon>Pentapetalae</taxon>
        <taxon>rosids</taxon>
        <taxon>malvids</taxon>
        <taxon>Malvales</taxon>
        <taxon>Malvaceae</taxon>
        <taxon>Malvoideae</taxon>
        <taxon>Gossypium</taxon>
    </lineage>
</organism>